<comment type="caution">
    <text evidence="9">The sequence shown here is derived from an EMBL/GenBank/DDBJ whole genome shotgun (WGS) entry which is preliminary data.</text>
</comment>
<proteinExistence type="inferred from homology"/>
<sequence>MAPEIIKWPNEEEKKLSEQAFRNKGFPNVFAAIDGTHIKIDKPTNDPDSFINRKGYYSMHMQAVCDSKMRLIDVFIGFPGSVHDSRVFMNSPLGMNLAEKCGNFFLLGDSGYPLRTHLLTPFKDRGNLTRQQLNYNVKLAQNRYMYN</sequence>
<evidence type="ECO:0000256" key="4">
    <source>
        <dbReference type="ARBA" id="ARBA00022722"/>
    </source>
</evidence>
<keyword evidence="5" id="KW-0479">Metal-binding</keyword>
<keyword evidence="10" id="KW-1185">Reference proteome</keyword>
<evidence type="ECO:0000256" key="1">
    <source>
        <dbReference type="ARBA" id="ARBA00001968"/>
    </source>
</evidence>
<keyword evidence="7" id="KW-0539">Nucleus</keyword>
<reference evidence="9 10" key="1">
    <citation type="submission" date="2024-05" db="EMBL/GenBank/DDBJ databases">
        <title>Genetic variation in Jamaican populations of the coffee berry borer (Hypothenemus hampei).</title>
        <authorList>
            <person name="Errbii M."/>
            <person name="Myrie A."/>
        </authorList>
    </citation>
    <scope>NUCLEOTIDE SEQUENCE [LARGE SCALE GENOMIC DNA]</scope>
    <source>
        <strain evidence="9">JA-Hopewell-2020-01-JO</strain>
        <tissue evidence="9">Whole body</tissue>
    </source>
</reference>
<dbReference type="GO" id="GO:0016787">
    <property type="term" value="F:hydrolase activity"/>
    <property type="evidence" value="ECO:0007669"/>
    <property type="project" value="UniProtKB-KW"/>
</dbReference>
<evidence type="ECO:0000256" key="3">
    <source>
        <dbReference type="ARBA" id="ARBA00006958"/>
    </source>
</evidence>
<dbReference type="EMBL" id="JBDJPC010000008">
    <property type="protein sequence ID" value="KAL1492461.1"/>
    <property type="molecule type" value="Genomic_DNA"/>
</dbReference>
<gene>
    <name evidence="9" type="ORF">ABEB36_010713</name>
</gene>
<evidence type="ECO:0000313" key="10">
    <source>
        <dbReference type="Proteomes" id="UP001566132"/>
    </source>
</evidence>
<dbReference type="Pfam" id="PF13359">
    <property type="entry name" value="DDE_Tnp_4"/>
    <property type="match status" value="1"/>
</dbReference>
<evidence type="ECO:0000256" key="6">
    <source>
        <dbReference type="ARBA" id="ARBA00022801"/>
    </source>
</evidence>
<dbReference type="InterPro" id="IPR045249">
    <property type="entry name" value="HARBI1-like"/>
</dbReference>
<keyword evidence="4" id="KW-0540">Nuclease</keyword>
<organism evidence="9 10">
    <name type="scientific">Hypothenemus hampei</name>
    <name type="common">Coffee berry borer</name>
    <dbReference type="NCBI Taxonomy" id="57062"/>
    <lineage>
        <taxon>Eukaryota</taxon>
        <taxon>Metazoa</taxon>
        <taxon>Ecdysozoa</taxon>
        <taxon>Arthropoda</taxon>
        <taxon>Hexapoda</taxon>
        <taxon>Insecta</taxon>
        <taxon>Pterygota</taxon>
        <taxon>Neoptera</taxon>
        <taxon>Endopterygota</taxon>
        <taxon>Coleoptera</taxon>
        <taxon>Polyphaga</taxon>
        <taxon>Cucujiformia</taxon>
        <taxon>Curculionidae</taxon>
        <taxon>Scolytinae</taxon>
        <taxon>Hypothenemus</taxon>
    </lineage>
</organism>
<dbReference type="PANTHER" id="PTHR22930:SF85">
    <property type="entry name" value="GH03217P-RELATED"/>
    <property type="match status" value="1"/>
</dbReference>
<dbReference type="Proteomes" id="UP001566132">
    <property type="component" value="Unassembled WGS sequence"/>
</dbReference>
<dbReference type="GO" id="GO:0004518">
    <property type="term" value="F:nuclease activity"/>
    <property type="evidence" value="ECO:0007669"/>
    <property type="project" value="UniProtKB-KW"/>
</dbReference>
<evidence type="ECO:0000259" key="8">
    <source>
        <dbReference type="Pfam" id="PF13359"/>
    </source>
</evidence>
<comment type="cofactor">
    <cofactor evidence="1">
        <name>a divalent metal cation</name>
        <dbReference type="ChEBI" id="CHEBI:60240"/>
    </cofactor>
</comment>
<protein>
    <recommendedName>
        <fullName evidence="8">DDE Tnp4 domain-containing protein</fullName>
    </recommendedName>
</protein>
<dbReference type="InterPro" id="IPR027806">
    <property type="entry name" value="HARBI1_dom"/>
</dbReference>
<evidence type="ECO:0000256" key="7">
    <source>
        <dbReference type="ARBA" id="ARBA00023242"/>
    </source>
</evidence>
<dbReference type="PANTHER" id="PTHR22930">
    <property type="match status" value="1"/>
</dbReference>
<accession>A0ABD1EH40</accession>
<evidence type="ECO:0000256" key="5">
    <source>
        <dbReference type="ARBA" id="ARBA00022723"/>
    </source>
</evidence>
<comment type="subcellular location">
    <subcellularLocation>
        <location evidence="2">Nucleus</location>
    </subcellularLocation>
</comment>
<dbReference type="AlphaFoldDB" id="A0ABD1EH40"/>
<keyword evidence="6" id="KW-0378">Hydrolase</keyword>
<feature type="domain" description="DDE Tnp4" evidence="8">
    <location>
        <begin position="33"/>
        <end position="145"/>
    </location>
</feature>
<dbReference type="GO" id="GO:0005634">
    <property type="term" value="C:nucleus"/>
    <property type="evidence" value="ECO:0007669"/>
    <property type="project" value="UniProtKB-SubCell"/>
</dbReference>
<comment type="similarity">
    <text evidence="3">Belongs to the HARBI1 family.</text>
</comment>
<evidence type="ECO:0000313" key="9">
    <source>
        <dbReference type="EMBL" id="KAL1492461.1"/>
    </source>
</evidence>
<evidence type="ECO:0000256" key="2">
    <source>
        <dbReference type="ARBA" id="ARBA00004123"/>
    </source>
</evidence>
<name>A0ABD1EH40_HYPHA</name>
<dbReference type="GO" id="GO:0046872">
    <property type="term" value="F:metal ion binding"/>
    <property type="evidence" value="ECO:0007669"/>
    <property type="project" value="UniProtKB-KW"/>
</dbReference>